<proteinExistence type="predicted"/>
<feature type="chain" id="PRO_5037482327" evidence="1">
    <location>
        <begin position="24"/>
        <end position="405"/>
    </location>
</feature>
<dbReference type="AlphaFoldDB" id="A0A939DW76"/>
<feature type="signal peptide" evidence="1">
    <location>
        <begin position="1"/>
        <end position="23"/>
    </location>
</feature>
<reference evidence="2" key="1">
    <citation type="submission" date="2020-12" db="EMBL/GenBank/DDBJ databases">
        <title>PHA producing bacteria isolated from mangrove.</title>
        <authorList>
            <person name="Zheng W."/>
            <person name="Yu S."/>
            <person name="Huang Y."/>
        </authorList>
    </citation>
    <scope>NUCLEOTIDE SEQUENCE</scope>
    <source>
        <strain evidence="2">GN8-5</strain>
    </source>
</reference>
<comment type="caution">
    <text evidence="2">The sequence shown here is derived from an EMBL/GenBank/DDBJ whole genome shotgun (WGS) entry which is preliminary data.</text>
</comment>
<evidence type="ECO:0000313" key="3">
    <source>
        <dbReference type="Proteomes" id="UP000664385"/>
    </source>
</evidence>
<dbReference type="PROSITE" id="PS51257">
    <property type="entry name" value="PROKAR_LIPOPROTEIN"/>
    <property type="match status" value="1"/>
</dbReference>
<evidence type="ECO:0000256" key="1">
    <source>
        <dbReference type="SAM" id="SignalP"/>
    </source>
</evidence>
<dbReference type="EMBL" id="JAEMWU010000001">
    <property type="protein sequence ID" value="MBN8205183.1"/>
    <property type="molecule type" value="Genomic_DNA"/>
</dbReference>
<gene>
    <name evidence="2" type="ORF">JF543_04340</name>
</gene>
<name>A0A939DW76_9MICO</name>
<accession>A0A939DW76</accession>
<dbReference type="Proteomes" id="UP000664385">
    <property type="component" value="Unassembled WGS sequence"/>
</dbReference>
<dbReference type="RefSeq" id="WP_206822820.1">
    <property type="nucleotide sequence ID" value="NZ_JAEMWU010000001.1"/>
</dbReference>
<sequence>MKIRRPVAALPALLAVTIVTACASPTTGAASDTTAPDAGNSAGHGEIAGAAEVAEAPLALLSVDRDGGVGMLDLASDESVDLGRIPLAGGAALTALASDGRYGFVSTGDGLQIIDSGRWSWHHGDHFHFYLAEPRILGDVPGEGPATVSTGLLSTAGTTGVFFAGSGEGVLLDNEALSDGEIVELFRIDTGANDGLVAPLGPGAAVAVGDRIDVLDASGATVGSSEPCVAASGAVTTTVGLVIGCADGAVLVTVDDAQASFERIPYPGDVTAERATTLDGRKGRTAVAGAAGDDGFWLLDARERAWEFVATDAALVHVSAVDDEAEHVVGVDRDGRVHVHSAEGVVVTDPVVTGAVGSLTVDARRAYLNDPEDGVVIEIDFADAGRVARVLSTPTRPWLMAEVGR</sequence>
<protein>
    <submittedName>
        <fullName evidence="2">ABC transporter</fullName>
    </submittedName>
</protein>
<keyword evidence="1" id="KW-0732">Signal</keyword>
<evidence type="ECO:0000313" key="2">
    <source>
        <dbReference type="EMBL" id="MBN8205183.1"/>
    </source>
</evidence>
<organism evidence="2 3">
    <name type="scientific">Microbacterium esteraromaticum</name>
    <dbReference type="NCBI Taxonomy" id="57043"/>
    <lineage>
        <taxon>Bacteria</taxon>
        <taxon>Bacillati</taxon>
        <taxon>Actinomycetota</taxon>
        <taxon>Actinomycetes</taxon>
        <taxon>Micrococcales</taxon>
        <taxon>Microbacteriaceae</taxon>
        <taxon>Microbacterium</taxon>
    </lineage>
</organism>